<protein>
    <submittedName>
        <fullName evidence="1">Chaperone modulatory protein CbpM</fullName>
    </submittedName>
</protein>
<dbReference type="AlphaFoldDB" id="A0A2U1CJF4"/>
<reference evidence="1 2" key="1">
    <citation type="submission" date="2018-04" db="EMBL/GenBank/DDBJ databases">
        <title>Genomic Encyclopedia of Type Strains, Phase IV (KMG-IV): sequencing the most valuable type-strain genomes for metagenomic binning, comparative biology and taxonomic classification.</title>
        <authorList>
            <person name="Goeker M."/>
        </authorList>
    </citation>
    <scope>NUCLEOTIDE SEQUENCE [LARGE SCALE GENOMIC DNA]</scope>
    <source>
        <strain evidence="1 2">DSM 10065</strain>
    </source>
</reference>
<dbReference type="Proteomes" id="UP000246145">
    <property type="component" value="Unassembled WGS sequence"/>
</dbReference>
<evidence type="ECO:0000313" key="2">
    <source>
        <dbReference type="Proteomes" id="UP000246145"/>
    </source>
</evidence>
<dbReference type="RefSeq" id="WP_116518905.1">
    <property type="nucleotide sequence ID" value="NZ_JACCEX010000004.1"/>
</dbReference>
<sequence>MKTHITESVWLNASDICSFEHVVEVSGLSPQELRELVETGVIEPSNDDPGNYFFHTQCIVVARKARRLRDDFELDTRGLAVALNLLRRVDDLESEIARLRARLGR</sequence>
<organism evidence="1 2">
    <name type="scientific">Pusillimonas noertemannii</name>
    <dbReference type="NCBI Taxonomy" id="305977"/>
    <lineage>
        <taxon>Bacteria</taxon>
        <taxon>Pseudomonadati</taxon>
        <taxon>Pseudomonadota</taxon>
        <taxon>Betaproteobacteria</taxon>
        <taxon>Burkholderiales</taxon>
        <taxon>Alcaligenaceae</taxon>
        <taxon>Pusillimonas</taxon>
    </lineage>
</organism>
<dbReference type="STRING" id="1231391.GCA_000308195_01146"/>
<dbReference type="Gene3D" id="1.10.1660.10">
    <property type="match status" value="1"/>
</dbReference>
<keyword evidence="2" id="KW-1185">Reference proteome</keyword>
<dbReference type="EMBL" id="QEKO01000004">
    <property type="protein sequence ID" value="PVY61122.1"/>
    <property type="molecule type" value="Genomic_DNA"/>
</dbReference>
<proteinExistence type="predicted"/>
<name>A0A2U1CJF4_9BURK</name>
<dbReference type="Pfam" id="PF13591">
    <property type="entry name" value="MerR_2"/>
    <property type="match status" value="1"/>
</dbReference>
<dbReference type="OrthoDB" id="8776701at2"/>
<comment type="caution">
    <text evidence="1">The sequence shown here is derived from an EMBL/GenBank/DDBJ whole genome shotgun (WGS) entry which is preliminary data.</text>
</comment>
<gene>
    <name evidence="1" type="ORF">C7440_2672</name>
</gene>
<evidence type="ECO:0000313" key="1">
    <source>
        <dbReference type="EMBL" id="PVY61122.1"/>
    </source>
</evidence>
<accession>A0A2U1CJF4</accession>